<gene>
    <name evidence="1" type="ORF">HYPSUDRAFT_915111</name>
</gene>
<organism evidence="1 2">
    <name type="scientific">Hypholoma sublateritium (strain FD-334 SS-4)</name>
    <dbReference type="NCBI Taxonomy" id="945553"/>
    <lineage>
        <taxon>Eukaryota</taxon>
        <taxon>Fungi</taxon>
        <taxon>Dikarya</taxon>
        <taxon>Basidiomycota</taxon>
        <taxon>Agaricomycotina</taxon>
        <taxon>Agaricomycetes</taxon>
        <taxon>Agaricomycetidae</taxon>
        <taxon>Agaricales</taxon>
        <taxon>Agaricineae</taxon>
        <taxon>Strophariaceae</taxon>
        <taxon>Hypholoma</taxon>
    </lineage>
</organism>
<evidence type="ECO:0000313" key="2">
    <source>
        <dbReference type="Proteomes" id="UP000054270"/>
    </source>
</evidence>
<evidence type="ECO:0000313" key="1">
    <source>
        <dbReference type="EMBL" id="KJA18716.1"/>
    </source>
</evidence>
<dbReference type="AlphaFoldDB" id="A0A0D2NPN8"/>
<dbReference type="EMBL" id="KN817585">
    <property type="protein sequence ID" value="KJA18716.1"/>
    <property type="molecule type" value="Genomic_DNA"/>
</dbReference>
<sequence length="77" mass="8999">MHCFYPESAAIEVNLHYFALRPRLGCSRTKWHSIRNPRPSFGDRCVKQKQANPRRICALRQFRFFSASASLGFLARK</sequence>
<reference evidence="2" key="1">
    <citation type="submission" date="2014-04" db="EMBL/GenBank/DDBJ databases">
        <title>Evolutionary Origins and Diversification of the Mycorrhizal Mutualists.</title>
        <authorList>
            <consortium name="DOE Joint Genome Institute"/>
            <consortium name="Mycorrhizal Genomics Consortium"/>
            <person name="Kohler A."/>
            <person name="Kuo A."/>
            <person name="Nagy L.G."/>
            <person name="Floudas D."/>
            <person name="Copeland A."/>
            <person name="Barry K.W."/>
            <person name="Cichocki N."/>
            <person name="Veneault-Fourrey C."/>
            <person name="LaButti K."/>
            <person name="Lindquist E.A."/>
            <person name="Lipzen A."/>
            <person name="Lundell T."/>
            <person name="Morin E."/>
            <person name="Murat C."/>
            <person name="Riley R."/>
            <person name="Ohm R."/>
            <person name="Sun H."/>
            <person name="Tunlid A."/>
            <person name="Henrissat B."/>
            <person name="Grigoriev I.V."/>
            <person name="Hibbett D.S."/>
            <person name="Martin F."/>
        </authorList>
    </citation>
    <scope>NUCLEOTIDE SEQUENCE [LARGE SCALE GENOMIC DNA]</scope>
    <source>
        <strain evidence="2">FD-334 SS-4</strain>
    </source>
</reference>
<accession>A0A0D2NPN8</accession>
<name>A0A0D2NPN8_HYPSF</name>
<proteinExistence type="predicted"/>
<dbReference type="Proteomes" id="UP000054270">
    <property type="component" value="Unassembled WGS sequence"/>
</dbReference>
<keyword evidence="2" id="KW-1185">Reference proteome</keyword>
<protein>
    <submittedName>
        <fullName evidence="1">Uncharacterized protein</fullName>
    </submittedName>
</protein>